<name>A0AAV8UIU3_9RHOD</name>
<dbReference type="PROSITE" id="PS00028">
    <property type="entry name" value="ZINC_FINGER_C2H2_1"/>
    <property type="match status" value="2"/>
</dbReference>
<evidence type="ECO:0000259" key="8">
    <source>
        <dbReference type="PROSITE" id="PS50157"/>
    </source>
</evidence>
<organism evidence="9 10">
    <name type="scientific">Rhodosorus marinus</name>
    <dbReference type="NCBI Taxonomy" id="101924"/>
    <lineage>
        <taxon>Eukaryota</taxon>
        <taxon>Rhodophyta</taxon>
        <taxon>Stylonematophyceae</taxon>
        <taxon>Stylonematales</taxon>
        <taxon>Stylonemataceae</taxon>
        <taxon>Rhodosorus</taxon>
    </lineage>
</organism>
<protein>
    <recommendedName>
        <fullName evidence="8">C2H2-type domain-containing protein</fullName>
    </recommendedName>
</protein>
<dbReference type="InterPro" id="IPR050527">
    <property type="entry name" value="Snail/Krueppel_Znf"/>
</dbReference>
<evidence type="ECO:0000256" key="1">
    <source>
        <dbReference type="ARBA" id="ARBA00004123"/>
    </source>
</evidence>
<reference evidence="9 10" key="1">
    <citation type="journal article" date="2023" name="Nat. Commun.">
        <title>Origin of minicircular mitochondrial genomes in red algae.</title>
        <authorList>
            <person name="Lee Y."/>
            <person name="Cho C.H."/>
            <person name="Lee Y.M."/>
            <person name="Park S.I."/>
            <person name="Yang J.H."/>
            <person name="West J.A."/>
            <person name="Bhattacharya D."/>
            <person name="Yoon H.S."/>
        </authorList>
    </citation>
    <scope>NUCLEOTIDE SEQUENCE [LARGE SCALE GENOMIC DNA]</scope>
    <source>
        <strain evidence="9 10">CCMP1338</strain>
        <tissue evidence="9">Whole cell</tissue>
    </source>
</reference>
<sequence>MNSEGGPDPIFDRTEAEELKQLFYSVGEESIPWRSLPCDSGEASKESELGCASDGSAAMKGKRRGYSCRYCEKEFTQSGHRNEHECRFHLHIGYRCDTCEKIFGVKSKLDRHIRNVHGNARNYKCWCGKDFKEKYYLSRHLKAHDRKRSPSR</sequence>
<comment type="caution">
    <text evidence="9">The sequence shown here is derived from an EMBL/GenBank/DDBJ whole genome shotgun (WGS) entry which is preliminary data.</text>
</comment>
<dbReference type="PROSITE" id="PS50157">
    <property type="entry name" value="ZINC_FINGER_C2H2_2"/>
    <property type="match status" value="3"/>
</dbReference>
<evidence type="ECO:0000256" key="7">
    <source>
        <dbReference type="PROSITE-ProRule" id="PRU00042"/>
    </source>
</evidence>
<keyword evidence="3" id="KW-0677">Repeat</keyword>
<dbReference type="InterPro" id="IPR036236">
    <property type="entry name" value="Znf_C2H2_sf"/>
</dbReference>
<evidence type="ECO:0000256" key="3">
    <source>
        <dbReference type="ARBA" id="ARBA00022737"/>
    </source>
</evidence>
<dbReference type="GO" id="GO:0000981">
    <property type="term" value="F:DNA-binding transcription factor activity, RNA polymerase II-specific"/>
    <property type="evidence" value="ECO:0007669"/>
    <property type="project" value="TreeGrafter"/>
</dbReference>
<dbReference type="SMART" id="SM00355">
    <property type="entry name" value="ZnF_C2H2"/>
    <property type="match status" value="3"/>
</dbReference>
<keyword evidence="4 7" id="KW-0863">Zinc-finger</keyword>
<dbReference type="Proteomes" id="UP001157974">
    <property type="component" value="Unassembled WGS sequence"/>
</dbReference>
<keyword evidence="6" id="KW-0539">Nucleus</keyword>
<gene>
    <name evidence="9" type="ORF">NDN08_007212</name>
</gene>
<feature type="domain" description="C2H2-type" evidence="8">
    <location>
        <begin position="123"/>
        <end position="149"/>
    </location>
</feature>
<dbReference type="GO" id="GO:0000978">
    <property type="term" value="F:RNA polymerase II cis-regulatory region sequence-specific DNA binding"/>
    <property type="evidence" value="ECO:0007669"/>
    <property type="project" value="TreeGrafter"/>
</dbReference>
<comment type="subcellular location">
    <subcellularLocation>
        <location evidence="1">Nucleus</location>
    </subcellularLocation>
</comment>
<keyword evidence="2" id="KW-0479">Metal-binding</keyword>
<evidence type="ECO:0000313" key="9">
    <source>
        <dbReference type="EMBL" id="KAJ8901366.1"/>
    </source>
</evidence>
<dbReference type="PANTHER" id="PTHR24388">
    <property type="entry name" value="ZINC FINGER PROTEIN"/>
    <property type="match status" value="1"/>
</dbReference>
<dbReference type="GO" id="GO:0008270">
    <property type="term" value="F:zinc ion binding"/>
    <property type="evidence" value="ECO:0007669"/>
    <property type="project" value="UniProtKB-KW"/>
</dbReference>
<evidence type="ECO:0000313" key="10">
    <source>
        <dbReference type="Proteomes" id="UP001157974"/>
    </source>
</evidence>
<dbReference type="EMBL" id="JAMWBK010000011">
    <property type="protein sequence ID" value="KAJ8901366.1"/>
    <property type="molecule type" value="Genomic_DNA"/>
</dbReference>
<dbReference type="Pfam" id="PF00096">
    <property type="entry name" value="zf-C2H2"/>
    <property type="match status" value="1"/>
</dbReference>
<feature type="domain" description="C2H2-type" evidence="8">
    <location>
        <begin position="66"/>
        <end position="96"/>
    </location>
</feature>
<dbReference type="InterPro" id="IPR013087">
    <property type="entry name" value="Znf_C2H2_type"/>
</dbReference>
<dbReference type="Gene3D" id="3.30.160.60">
    <property type="entry name" value="Classic Zinc Finger"/>
    <property type="match status" value="2"/>
</dbReference>
<evidence type="ECO:0000256" key="4">
    <source>
        <dbReference type="ARBA" id="ARBA00022771"/>
    </source>
</evidence>
<evidence type="ECO:0000256" key="6">
    <source>
        <dbReference type="ARBA" id="ARBA00023242"/>
    </source>
</evidence>
<keyword evidence="10" id="KW-1185">Reference proteome</keyword>
<dbReference type="AlphaFoldDB" id="A0AAV8UIU3"/>
<evidence type="ECO:0000256" key="5">
    <source>
        <dbReference type="ARBA" id="ARBA00022833"/>
    </source>
</evidence>
<feature type="domain" description="C2H2-type" evidence="8">
    <location>
        <begin position="94"/>
        <end position="122"/>
    </location>
</feature>
<accession>A0AAV8UIU3</accession>
<dbReference type="PANTHER" id="PTHR24388:SF54">
    <property type="entry name" value="PROTEIN ESCARGOT"/>
    <property type="match status" value="1"/>
</dbReference>
<dbReference type="SUPFAM" id="SSF57667">
    <property type="entry name" value="beta-beta-alpha zinc fingers"/>
    <property type="match status" value="2"/>
</dbReference>
<proteinExistence type="predicted"/>
<evidence type="ECO:0000256" key="2">
    <source>
        <dbReference type="ARBA" id="ARBA00022723"/>
    </source>
</evidence>
<keyword evidence="5" id="KW-0862">Zinc</keyword>
<dbReference type="GO" id="GO:0005634">
    <property type="term" value="C:nucleus"/>
    <property type="evidence" value="ECO:0007669"/>
    <property type="project" value="UniProtKB-SubCell"/>
</dbReference>